<evidence type="ECO:0000313" key="2">
    <source>
        <dbReference type="Proteomes" id="UP001283361"/>
    </source>
</evidence>
<dbReference type="Proteomes" id="UP001283361">
    <property type="component" value="Unassembled WGS sequence"/>
</dbReference>
<protein>
    <submittedName>
        <fullName evidence="1">Uncharacterized protein</fullName>
    </submittedName>
</protein>
<sequence>MCCTHISSILKCPLCYHLHLQVSFRIISSILRITLLTSSPSPSVICHSSFYDQYHPDPSSPSPSVIGPSGSYIEVPWKPIICLSSSQPRVPRPRIISISNLLDWSISSSDLASATDPIISISKCHLPHHSLLSATDPIILHPLQVLILPSQFYIPEFTLAILSISQVSSDYISSMTRKFSTLTHHPPPSQSDNLVPSGSILIHHLAPSSHSPNSIIAPSQFYIEEATPGPSSPSQIVI</sequence>
<proteinExistence type="predicted"/>
<organism evidence="1 2">
    <name type="scientific">Elysia crispata</name>
    <name type="common">lettuce slug</name>
    <dbReference type="NCBI Taxonomy" id="231223"/>
    <lineage>
        <taxon>Eukaryota</taxon>
        <taxon>Metazoa</taxon>
        <taxon>Spiralia</taxon>
        <taxon>Lophotrochozoa</taxon>
        <taxon>Mollusca</taxon>
        <taxon>Gastropoda</taxon>
        <taxon>Heterobranchia</taxon>
        <taxon>Euthyneura</taxon>
        <taxon>Panpulmonata</taxon>
        <taxon>Sacoglossa</taxon>
        <taxon>Placobranchoidea</taxon>
        <taxon>Plakobranchidae</taxon>
        <taxon>Elysia</taxon>
    </lineage>
</organism>
<dbReference type="AlphaFoldDB" id="A0AAE0XR69"/>
<name>A0AAE0XR69_9GAST</name>
<evidence type="ECO:0000313" key="1">
    <source>
        <dbReference type="EMBL" id="KAK3705690.1"/>
    </source>
</evidence>
<gene>
    <name evidence="1" type="ORF">RRG08_063166</name>
</gene>
<reference evidence="1" key="1">
    <citation type="journal article" date="2023" name="G3 (Bethesda)">
        <title>A reference genome for the long-term kleptoplast-retaining sea slug Elysia crispata morphotype clarki.</title>
        <authorList>
            <person name="Eastman K.E."/>
            <person name="Pendleton A.L."/>
            <person name="Shaikh M.A."/>
            <person name="Suttiyut T."/>
            <person name="Ogas R."/>
            <person name="Tomko P."/>
            <person name="Gavelis G."/>
            <person name="Widhalm J.R."/>
            <person name="Wisecaver J.H."/>
        </authorList>
    </citation>
    <scope>NUCLEOTIDE SEQUENCE</scope>
    <source>
        <strain evidence="1">ECLA1</strain>
    </source>
</reference>
<keyword evidence="2" id="KW-1185">Reference proteome</keyword>
<dbReference type="EMBL" id="JAWDGP010007767">
    <property type="protein sequence ID" value="KAK3705690.1"/>
    <property type="molecule type" value="Genomic_DNA"/>
</dbReference>
<accession>A0AAE0XR69</accession>
<comment type="caution">
    <text evidence="1">The sequence shown here is derived from an EMBL/GenBank/DDBJ whole genome shotgun (WGS) entry which is preliminary data.</text>
</comment>